<dbReference type="SUPFAM" id="SSF48295">
    <property type="entry name" value="TrpR-like"/>
    <property type="match status" value="1"/>
</dbReference>
<dbReference type="InterPro" id="IPR013159">
    <property type="entry name" value="DnaA_C"/>
</dbReference>
<reference evidence="2 3" key="1">
    <citation type="journal article" date="2016" name="C (Basel)">
        <title>Selective Growth of and Electricity Production by Marine Exoelectrogenic Bacteria in Self-Aggregated Hydrogel of Microbially Reduced Graphene Oxide.</title>
        <authorList>
            <person name="Yoshida N."/>
            <person name="Goto Y."/>
            <person name="Miyata Y."/>
        </authorList>
    </citation>
    <scope>NUCLEOTIDE SEQUENCE [LARGE SCALE GENOMIC DNA]</scope>
    <source>
        <strain evidence="2 3">NIT-T3</strain>
    </source>
</reference>
<dbReference type="Gene3D" id="3.30.70.1290">
    <property type="entry name" value="Transposase IS200-like"/>
    <property type="match status" value="1"/>
</dbReference>
<evidence type="ECO:0000259" key="1">
    <source>
        <dbReference type="SMART" id="SM00760"/>
    </source>
</evidence>
<sequence>MLIDADSYLLELVRYIHLNPVRAGMVVHPHKYPWSGHRAYLGLEVLPWLTTDWVYSCFAPNREEALRHYNYFITGGLQEDYREEFHRGSFQGRALGDDVFIDKALAQAEEAFNRPPAIETVIQAVCSIYALTTAEMASRGRARPISEARAVAALLIRETDGLSLRDLGKALNQDLSSLSQAARRLEIRIQENPGLKEKLEAVKRNIPTCQA</sequence>
<dbReference type="InterPro" id="IPR010921">
    <property type="entry name" value="Trp_repressor/repl_initiator"/>
</dbReference>
<dbReference type="InterPro" id="IPR036515">
    <property type="entry name" value="Transposase_17_sf"/>
</dbReference>
<reference evidence="2 3" key="2">
    <citation type="journal article" date="2021" name="Int. J. Syst. Evol. Microbiol.">
        <title>Isolation and Polyphasic Characterization of Desulfuromonas versatilis sp. Nov., an Electrogenic Bacteria Capable of Versatile Metabolism Isolated from a Graphene Oxide-Reducing Enrichment Culture.</title>
        <authorList>
            <person name="Xie L."/>
            <person name="Yoshida N."/>
            <person name="Ishii S."/>
            <person name="Meng L."/>
        </authorList>
    </citation>
    <scope>NUCLEOTIDE SEQUENCE [LARGE SCALE GENOMIC DNA]</scope>
    <source>
        <strain evidence="2 3">NIT-T3</strain>
    </source>
</reference>
<dbReference type="Gene3D" id="1.10.1750.10">
    <property type="match status" value="1"/>
</dbReference>
<evidence type="ECO:0000313" key="2">
    <source>
        <dbReference type="EMBL" id="BCR06013.1"/>
    </source>
</evidence>
<proteinExistence type="predicted"/>
<dbReference type="SMART" id="SM00760">
    <property type="entry name" value="Bac_DnaA_C"/>
    <property type="match status" value="1"/>
</dbReference>
<evidence type="ECO:0000313" key="3">
    <source>
        <dbReference type="Proteomes" id="UP001319827"/>
    </source>
</evidence>
<dbReference type="Pfam" id="PF08299">
    <property type="entry name" value="Bac_DnaA_C"/>
    <property type="match status" value="1"/>
</dbReference>
<dbReference type="PANTHER" id="PTHR34322">
    <property type="entry name" value="TRANSPOSASE, Y1_TNP DOMAIN-CONTAINING"/>
    <property type="match status" value="1"/>
</dbReference>
<protein>
    <recommendedName>
        <fullName evidence="1">Chromosomal replication initiator DnaA C-terminal domain-containing protein</fullName>
    </recommendedName>
</protein>
<organism evidence="2 3">
    <name type="scientific">Desulfuromonas versatilis</name>
    <dbReference type="NCBI Taxonomy" id="2802975"/>
    <lineage>
        <taxon>Bacteria</taxon>
        <taxon>Pseudomonadati</taxon>
        <taxon>Thermodesulfobacteriota</taxon>
        <taxon>Desulfuromonadia</taxon>
        <taxon>Desulfuromonadales</taxon>
        <taxon>Desulfuromonadaceae</taxon>
        <taxon>Desulfuromonas</taxon>
    </lineage>
</organism>
<keyword evidence="3" id="KW-1185">Reference proteome</keyword>
<accession>A0ABM8HVM0</accession>
<dbReference type="Proteomes" id="UP001319827">
    <property type="component" value="Chromosome"/>
</dbReference>
<feature type="domain" description="Chromosomal replication initiator DnaA C-terminal" evidence="1">
    <location>
        <begin position="117"/>
        <end position="185"/>
    </location>
</feature>
<name>A0ABM8HVM0_9BACT</name>
<gene>
    <name evidence="2" type="ORF">DESUT3_30820</name>
</gene>
<dbReference type="PANTHER" id="PTHR34322:SF2">
    <property type="entry name" value="TRANSPOSASE IS200-LIKE DOMAIN-CONTAINING PROTEIN"/>
    <property type="match status" value="1"/>
</dbReference>
<dbReference type="EMBL" id="AP024355">
    <property type="protein sequence ID" value="BCR06013.1"/>
    <property type="molecule type" value="Genomic_DNA"/>
</dbReference>